<dbReference type="EC" id="3.6.1.7" evidence="2"/>
<accession>A0A6J4QNZ2</accession>
<evidence type="ECO:0000256" key="1">
    <source>
        <dbReference type="SAM" id="MobiDB-lite"/>
    </source>
</evidence>
<proteinExistence type="predicted"/>
<dbReference type="EMBL" id="CADCVG010000035">
    <property type="protein sequence ID" value="CAA9450221.1"/>
    <property type="molecule type" value="Genomic_DNA"/>
</dbReference>
<feature type="non-terminal residue" evidence="2">
    <location>
        <position position="1"/>
    </location>
</feature>
<sequence>GRQRTGTRNDLWPRAGRILPRCDASGGRKARPRGLGPQHRRRQRGGGLRGRPRHGEPDGRVVQERPVERRRRGRLHREGGPLGRPLGLRGPL</sequence>
<organism evidence="2">
    <name type="scientific">uncultured Rubrobacteraceae bacterium</name>
    <dbReference type="NCBI Taxonomy" id="349277"/>
    <lineage>
        <taxon>Bacteria</taxon>
        <taxon>Bacillati</taxon>
        <taxon>Actinomycetota</taxon>
        <taxon>Rubrobacteria</taxon>
        <taxon>Rubrobacterales</taxon>
        <taxon>Rubrobacteraceae</taxon>
        <taxon>environmental samples</taxon>
    </lineage>
</organism>
<gene>
    <name evidence="2" type="ORF">AVDCRST_MAG14-818</name>
</gene>
<feature type="compositionally biased region" description="Basic and acidic residues" evidence="1">
    <location>
        <begin position="53"/>
        <end position="67"/>
    </location>
</feature>
<keyword evidence="2" id="KW-0378">Hydrolase</keyword>
<feature type="region of interest" description="Disordered" evidence="1">
    <location>
        <begin position="1"/>
        <end position="92"/>
    </location>
</feature>
<dbReference type="GO" id="GO:0003998">
    <property type="term" value="F:acylphosphatase activity"/>
    <property type="evidence" value="ECO:0007669"/>
    <property type="project" value="UniProtKB-EC"/>
</dbReference>
<protein>
    <submittedName>
        <fullName evidence="2">Acylphosphate phosphohydrolase, putative</fullName>
        <ecNumber evidence="2">3.6.1.7</ecNumber>
    </submittedName>
</protein>
<feature type="non-terminal residue" evidence="2">
    <location>
        <position position="92"/>
    </location>
</feature>
<feature type="compositionally biased region" description="Low complexity" evidence="1">
    <location>
        <begin position="83"/>
        <end position="92"/>
    </location>
</feature>
<dbReference type="AlphaFoldDB" id="A0A6J4QNZ2"/>
<reference evidence="2" key="1">
    <citation type="submission" date="2020-02" db="EMBL/GenBank/DDBJ databases">
        <authorList>
            <person name="Meier V. D."/>
        </authorList>
    </citation>
    <scope>NUCLEOTIDE SEQUENCE</scope>
    <source>
        <strain evidence="2">AVDCRST_MAG14</strain>
    </source>
</reference>
<name>A0A6J4QNZ2_9ACTN</name>
<feature type="compositionally biased region" description="Basic residues" evidence="1">
    <location>
        <begin position="28"/>
        <end position="44"/>
    </location>
</feature>
<evidence type="ECO:0000313" key="2">
    <source>
        <dbReference type="EMBL" id="CAA9450221.1"/>
    </source>
</evidence>